<dbReference type="AlphaFoldDB" id="A0A1E4SHJ0"/>
<evidence type="ECO:0000313" key="2">
    <source>
        <dbReference type="Proteomes" id="UP000094285"/>
    </source>
</evidence>
<dbReference type="RefSeq" id="XP_020064093.1">
    <property type="nucleotide sequence ID" value="XM_020207634.1"/>
</dbReference>
<reference evidence="2" key="1">
    <citation type="submission" date="2016-05" db="EMBL/GenBank/DDBJ databases">
        <title>Comparative genomics of biotechnologically important yeasts.</title>
        <authorList>
            <consortium name="DOE Joint Genome Institute"/>
            <person name="Riley R."/>
            <person name="Haridas S."/>
            <person name="Wolfe K.H."/>
            <person name="Lopes M.R."/>
            <person name="Hittinger C.T."/>
            <person name="Goker M."/>
            <person name="Salamov A."/>
            <person name="Wisecaver J."/>
            <person name="Long T.M."/>
            <person name="Aerts A.L."/>
            <person name="Barry K."/>
            <person name="Choi C."/>
            <person name="Clum A."/>
            <person name="Coughlan A.Y."/>
            <person name="Deshpande S."/>
            <person name="Douglass A.P."/>
            <person name="Hanson S.J."/>
            <person name="Klenk H.-P."/>
            <person name="Labutti K."/>
            <person name="Lapidus A."/>
            <person name="Lindquist E."/>
            <person name="Lipzen A."/>
            <person name="Meier-Kolthoff J.P."/>
            <person name="Ohm R.A."/>
            <person name="Otillar R.P."/>
            <person name="Pangilinan J."/>
            <person name="Peng Y."/>
            <person name="Rokas A."/>
            <person name="Rosa C.A."/>
            <person name="Scheuner C."/>
            <person name="Sibirny A.A."/>
            <person name="Slot J.C."/>
            <person name="Stielow J.B."/>
            <person name="Sun H."/>
            <person name="Kurtzman C.P."/>
            <person name="Blackwell M."/>
            <person name="Grigoriev I.V."/>
            <person name="Jeffries T.W."/>
        </authorList>
    </citation>
    <scope>NUCLEOTIDE SEQUENCE [LARGE SCALE GENOMIC DNA]</scope>
    <source>
        <strain evidence="2">NRRL Y-17324</strain>
    </source>
</reference>
<dbReference type="GeneID" id="30981771"/>
<gene>
    <name evidence="1" type="ORF">CANTADRAFT_26065</name>
</gene>
<keyword evidence="2" id="KW-1185">Reference proteome</keyword>
<evidence type="ECO:0000313" key="1">
    <source>
        <dbReference type="EMBL" id="ODV78971.1"/>
    </source>
</evidence>
<dbReference type="Proteomes" id="UP000094285">
    <property type="component" value="Unassembled WGS sequence"/>
</dbReference>
<proteinExistence type="predicted"/>
<organism evidence="1 2">
    <name type="scientific">Suhomyces tanzawaensis NRRL Y-17324</name>
    <dbReference type="NCBI Taxonomy" id="984487"/>
    <lineage>
        <taxon>Eukaryota</taxon>
        <taxon>Fungi</taxon>
        <taxon>Dikarya</taxon>
        <taxon>Ascomycota</taxon>
        <taxon>Saccharomycotina</taxon>
        <taxon>Pichiomycetes</taxon>
        <taxon>Debaryomycetaceae</taxon>
        <taxon>Suhomyces</taxon>
    </lineage>
</organism>
<dbReference type="OrthoDB" id="244495at2759"/>
<accession>A0A1E4SHJ0</accession>
<dbReference type="Gene3D" id="1.10.472.10">
    <property type="entry name" value="Cyclin-like"/>
    <property type="match status" value="1"/>
</dbReference>
<sequence>MGQDIDTYIKVVWMIISATSPSSPQKRKHALKKFHDFSNKYSSFIDHLIYNSQLTPTNLIISLYFLYKYHHHNHVLQFAYNEHVIPDEHESINIYLVVMSLILSNKSFDDQSYTLKTWLNIINNTLCDENPDLVKVDLKLLNSLEGHFLSCLDYKLSFNGAYGDKQFWSLLATSTVFRLPTSSVNKYKKLLHNDTPVEPAQAVSSYVASPGYSCAYTTSSVSPKHGYRTPPSISRASSPLDASFSSCTLSKMGAVGYSPLTPLTPCYSDYNYKRRQLHSLQQQAMVNAAYPAAHAGYMAHKYQPKPVYYMVPQQAQFAFAHQMAAPVAYPLHETFNPYYAPSTIATQWY</sequence>
<dbReference type="EMBL" id="KV453912">
    <property type="protein sequence ID" value="ODV78971.1"/>
    <property type="molecule type" value="Genomic_DNA"/>
</dbReference>
<name>A0A1E4SHJ0_9ASCO</name>
<protein>
    <submittedName>
        <fullName evidence="1">Uncharacterized protein</fullName>
    </submittedName>
</protein>
<dbReference type="CDD" id="cd20557">
    <property type="entry name" value="CYCLIN_ScPCL1-like"/>
    <property type="match status" value="1"/>
</dbReference>